<sequence length="136" mass="15948">MLRSSAGDEFARYTLHHFPDLPVRPLRPEFAAFEWRDDARALEAWRHGRTGYPIVDAGMRELWRTGWMHNRVRMVVGSFLVKDLLIPWQRGETWFWDTLVDADRASNALNWQWVSGCGVDAAPYFRIFNPVAQSQR</sequence>
<evidence type="ECO:0000313" key="6">
    <source>
        <dbReference type="EMBL" id="EQD70139.1"/>
    </source>
</evidence>
<comment type="caution">
    <text evidence="6">The sequence shown here is derived from an EMBL/GenBank/DDBJ whole genome shotgun (WGS) entry which is preliminary data.</text>
</comment>
<evidence type="ECO:0000259" key="5">
    <source>
        <dbReference type="Pfam" id="PF03441"/>
    </source>
</evidence>
<keyword evidence="3" id="KW-0274">FAD</keyword>
<feature type="domain" description="Cryptochrome/DNA photolyase FAD-binding" evidence="5">
    <location>
        <begin position="9"/>
        <end position="136"/>
    </location>
</feature>
<evidence type="ECO:0000256" key="1">
    <source>
        <dbReference type="ARBA" id="ARBA00001974"/>
    </source>
</evidence>
<keyword evidence="6" id="KW-0456">Lyase</keyword>
<reference evidence="6" key="2">
    <citation type="journal article" date="2014" name="ISME J.">
        <title>Microbial stratification in low pH oxic and suboxic macroscopic growths along an acid mine drainage.</title>
        <authorList>
            <person name="Mendez-Garcia C."/>
            <person name="Mesa V."/>
            <person name="Sprenger R.R."/>
            <person name="Richter M."/>
            <person name="Diez M.S."/>
            <person name="Solano J."/>
            <person name="Bargiela R."/>
            <person name="Golyshina O.V."/>
            <person name="Manteca A."/>
            <person name="Ramos J.L."/>
            <person name="Gallego J.R."/>
            <person name="Llorente I."/>
            <person name="Martins Dos Santos V.A."/>
            <person name="Jensen O.N."/>
            <person name="Pelaez A.I."/>
            <person name="Sanchez J."/>
            <person name="Ferrer M."/>
        </authorList>
    </citation>
    <scope>NUCLEOTIDE SEQUENCE</scope>
</reference>
<feature type="non-terminal residue" evidence="6">
    <location>
        <position position="136"/>
    </location>
</feature>
<proteinExistence type="predicted"/>
<dbReference type="Gene3D" id="1.10.579.10">
    <property type="entry name" value="DNA Cyclobutane Dipyrimidine Photolyase, subunit A, domain 3"/>
    <property type="match status" value="1"/>
</dbReference>
<dbReference type="InterPro" id="IPR036134">
    <property type="entry name" value="Crypto/Photolyase_FAD-like_sf"/>
</dbReference>
<evidence type="ECO:0000256" key="3">
    <source>
        <dbReference type="ARBA" id="ARBA00022827"/>
    </source>
</evidence>
<accession>T1CNS3</accession>
<dbReference type="PRINTS" id="PR00147">
    <property type="entry name" value="DNAPHOTLYASE"/>
</dbReference>
<dbReference type="GO" id="GO:0006950">
    <property type="term" value="P:response to stress"/>
    <property type="evidence" value="ECO:0007669"/>
    <property type="project" value="UniProtKB-ARBA"/>
</dbReference>
<dbReference type="SUPFAM" id="SSF48173">
    <property type="entry name" value="Cryptochrome/photolyase FAD-binding domain"/>
    <property type="match status" value="1"/>
</dbReference>
<dbReference type="PROSITE" id="PS00394">
    <property type="entry name" value="DNA_PHOTOLYASES_1_1"/>
    <property type="match status" value="1"/>
</dbReference>
<dbReference type="InterPro" id="IPR002081">
    <property type="entry name" value="Cryptochrome/DNA_photolyase_1"/>
</dbReference>
<evidence type="ECO:0000256" key="2">
    <source>
        <dbReference type="ARBA" id="ARBA00022630"/>
    </source>
</evidence>
<dbReference type="GO" id="GO:0071949">
    <property type="term" value="F:FAD binding"/>
    <property type="evidence" value="ECO:0007669"/>
    <property type="project" value="TreeGrafter"/>
</dbReference>
<keyword evidence="4" id="KW-0157">Chromophore</keyword>
<dbReference type="GO" id="GO:0003904">
    <property type="term" value="F:deoxyribodipyrimidine photo-lyase activity"/>
    <property type="evidence" value="ECO:0007669"/>
    <property type="project" value="TreeGrafter"/>
</dbReference>
<dbReference type="GO" id="GO:0003677">
    <property type="term" value="F:DNA binding"/>
    <property type="evidence" value="ECO:0007669"/>
    <property type="project" value="TreeGrafter"/>
</dbReference>
<dbReference type="PANTHER" id="PTHR11455">
    <property type="entry name" value="CRYPTOCHROME"/>
    <property type="match status" value="1"/>
</dbReference>
<dbReference type="AlphaFoldDB" id="T1CNS3"/>
<name>T1CNS3_9ZZZZ</name>
<evidence type="ECO:0000256" key="4">
    <source>
        <dbReference type="ARBA" id="ARBA00022991"/>
    </source>
</evidence>
<comment type="cofactor">
    <cofactor evidence="1">
        <name>FAD</name>
        <dbReference type="ChEBI" id="CHEBI:57692"/>
    </cofactor>
</comment>
<keyword evidence="2" id="KW-0285">Flavoprotein</keyword>
<dbReference type="Pfam" id="PF03441">
    <property type="entry name" value="FAD_binding_7"/>
    <property type="match status" value="1"/>
</dbReference>
<organism evidence="6">
    <name type="scientific">mine drainage metagenome</name>
    <dbReference type="NCBI Taxonomy" id="410659"/>
    <lineage>
        <taxon>unclassified sequences</taxon>
        <taxon>metagenomes</taxon>
        <taxon>ecological metagenomes</taxon>
    </lineage>
</organism>
<protein>
    <submittedName>
        <fullName evidence="6">Deoxyribodipyrimidine photolyase</fullName>
    </submittedName>
</protein>
<dbReference type="InterPro" id="IPR018394">
    <property type="entry name" value="DNA_photolyase_1_CS_C"/>
</dbReference>
<dbReference type="EMBL" id="AUZX01004688">
    <property type="protein sequence ID" value="EQD70139.1"/>
    <property type="molecule type" value="Genomic_DNA"/>
</dbReference>
<dbReference type="PANTHER" id="PTHR11455:SF9">
    <property type="entry name" value="CRYPTOCHROME CIRCADIAN CLOCK 5 ISOFORM X1"/>
    <property type="match status" value="1"/>
</dbReference>
<reference evidence="6" key="1">
    <citation type="submission" date="2013-08" db="EMBL/GenBank/DDBJ databases">
        <authorList>
            <person name="Mendez C."/>
            <person name="Richter M."/>
            <person name="Ferrer M."/>
            <person name="Sanchez J."/>
        </authorList>
    </citation>
    <scope>NUCLEOTIDE SEQUENCE</scope>
</reference>
<dbReference type="InterPro" id="IPR005101">
    <property type="entry name" value="Cryptochr/Photolyase_FAD-bd"/>
</dbReference>
<gene>
    <name evidence="6" type="ORF">B1A_06453</name>
</gene>
<dbReference type="GO" id="GO:0006139">
    <property type="term" value="P:nucleobase-containing compound metabolic process"/>
    <property type="evidence" value="ECO:0007669"/>
    <property type="project" value="UniProtKB-ARBA"/>
</dbReference>